<proteinExistence type="inferred from homology"/>
<evidence type="ECO:0000256" key="5">
    <source>
        <dbReference type="RuleBase" id="RU363041"/>
    </source>
</evidence>
<dbReference type="Pfam" id="PF01925">
    <property type="entry name" value="TauE"/>
    <property type="match status" value="1"/>
</dbReference>
<dbReference type="EMBL" id="JBHSSW010000003">
    <property type="protein sequence ID" value="MFC6196835.1"/>
    <property type="molecule type" value="Genomic_DNA"/>
</dbReference>
<comment type="similarity">
    <text evidence="5">Belongs to the 4-toluene sulfonate uptake permease (TSUP) (TC 2.A.102) family.</text>
</comment>
<feature type="transmembrane region" description="Helical" evidence="5">
    <location>
        <begin position="91"/>
        <end position="109"/>
    </location>
</feature>
<evidence type="ECO:0000313" key="7">
    <source>
        <dbReference type="Proteomes" id="UP001596303"/>
    </source>
</evidence>
<feature type="transmembrane region" description="Helical" evidence="5">
    <location>
        <begin position="223"/>
        <end position="243"/>
    </location>
</feature>
<keyword evidence="4 5" id="KW-0472">Membrane</keyword>
<feature type="transmembrane region" description="Helical" evidence="5">
    <location>
        <begin position="53"/>
        <end position="71"/>
    </location>
</feature>
<gene>
    <name evidence="6" type="ORF">ACFQDM_02025</name>
</gene>
<keyword evidence="5" id="KW-1003">Cell membrane</keyword>
<keyword evidence="2 5" id="KW-0812">Transmembrane</keyword>
<comment type="caution">
    <text evidence="6">The sequence shown here is derived from an EMBL/GenBank/DDBJ whole genome shotgun (WGS) entry which is preliminary data.</text>
</comment>
<dbReference type="PANTHER" id="PTHR43483:SF3">
    <property type="entry name" value="MEMBRANE TRANSPORTER PROTEIN HI_0806-RELATED"/>
    <property type="match status" value="1"/>
</dbReference>
<keyword evidence="3 5" id="KW-1133">Transmembrane helix</keyword>
<feature type="transmembrane region" description="Helical" evidence="5">
    <location>
        <begin position="188"/>
        <end position="211"/>
    </location>
</feature>
<feature type="transmembrane region" description="Helical" evidence="5">
    <location>
        <begin position="255"/>
        <end position="273"/>
    </location>
</feature>
<feature type="transmembrane region" description="Helical" evidence="5">
    <location>
        <begin position="116"/>
        <end position="136"/>
    </location>
</feature>
<keyword evidence="7" id="KW-1185">Reference proteome</keyword>
<evidence type="ECO:0000256" key="3">
    <source>
        <dbReference type="ARBA" id="ARBA00022989"/>
    </source>
</evidence>
<dbReference type="RefSeq" id="WP_377374767.1">
    <property type="nucleotide sequence ID" value="NZ_JBHSSW010000003.1"/>
</dbReference>
<sequence length="274" mass="28007">MIETLTPYLPMLAALIAAGLFAGLVAGLFGIGGGVVIVPTLAFVFAQLGYEDVAMHMAVGCSLATIVATSIRSAMSHHKRGAVDLDVVKGWVPFIMVGAILGALIAGAMPSEGMRAVFGTILILVALQFILGRPTWKLADDLPGGVTRIGLASGLGALSGIMGIGGGVFGVTLMTLCGRSVHKAVGTAAAFGAAIGFPAAIGFAITGWAVADRPPFSLGYLNVPAIVIIALMTTSIAPVGAMLAHRMNAVMLRRVFGIVMLLISANMLRVAFFS</sequence>
<evidence type="ECO:0000256" key="2">
    <source>
        <dbReference type="ARBA" id="ARBA00022692"/>
    </source>
</evidence>
<dbReference type="InterPro" id="IPR002781">
    <property type="entry name" value="TM_pro_TauE-like"/>
</dbReference>
<reference evidence="7" key="1">
    <citation type="journal article" date="2019" name="Int. J. Syst. Evol. Microbiol.">
        <title>The Global Catalogue of Microorganisms (GCM) 10K type strain sequencing project: providing services to taxonomists for standard genome sequencing and annotation.</title>
        <authorList>
            <consortium name="The Broad Institute Genomics Platform"/>
            <consortium name="The Broad Institute Genome Sequencing Center for Infectious Disease"/>
            <person name="Wu L."/>
            <person name="Ma J."/>
        </authorList>
    </citation>
    <scope>NUCLEOTIDE SEQUENCE [LARGE SCALE GENOMIC DNA]</scope>
    <source>
        <strain evidence="7">CGMCC-1.15741</strain>
    </source>
</reference>
<evidence type="ECO:0000313" key="6">
    <source>
        <dbReference type="EMBL" id="MFC6196835.1"/>
    </source>
</evidence>
<dbReference type="Proteomes" id="UP001596303">
    <property type="component" value="Unassembled WGS sequence"/>
</dbReference>
<accession>A0ABW1S596</accession>
<name>A0ABW1S596_9PROT</name>
<evidence type="ECO:0000256" key="1">
    <source>
        <dbReference type="ARBA" id="ARBA00004141"/>
    </source>
</evidence>
<organism evidence="6 7">
    <name type="scientific">Ponticaulis profundi</name>
    <dbReference type="NCBI Taxonomy" id="2665222"/>
    <lineage>
        <taxon>Bacteria</taxon>
        <taxon>Pseudomonadati</taxon>
        <taxon>Pseudomonadota</taxon>
        <taxon>Alphaproteobacteria</taxon>
        <taxon>Hyphomonadales</taxon>
        <taxon>Hyphomonadaceae</taxon>
        <taxon>Ponticaulis</taxon>
    </lineage>
</organism>
<feature type="transmembrane region" description="Helical" evidence="5">
    <location>
        <begin position="156"/>
        <end position="176"/>
    </location>
</feature>
<comment type="subcellular location">
    <subcellularLocation>
        <location evidence="5">Cell membrane</location>
        <topology evidence="5">Multi-pass membrane protein</topology>
    </subcellularLocation>
    <subcellularLocation>
        <location evidence="1">Membrane</location>
        <topology evidence="1">Multi-pass membrane protein</topology>
    </subcellularLocation>
</comment>
<evidence type="ECO:0000256" key="4">
    <source>
        <dbReference type="ARBA" id="ARBA00023136"/>
    </source>
</evidence>
<dbReference type="PANTHER" id="PTHR43483">
    <property type="entry name" value="MEMBRANE TRANSPORTER PROTEIN HI_0806-RELATED"/>
    <property type="match status" value="1"/>
</dbReference>
<protein>
    <recommendedName>
        <fullName evidence="5">Probable membrane transporter protein</fullName>
    </recommendedName>
</protein>
<feature type="transmembrane region" description="Helical" evidence="5">
    <location>
        <begin position="12"/>
        <end position="41"/>
    </location>
</feature>